<sequence length="147" mass="16190">MCSNNRSSSNSGATSPLNTLRHHIKQSPLSRDEIMSILQDLVLEGPLVDYMVAHGVISSTSARELTQVDCKNEQKIAKLLDLLDSEYDTPQHYSQNAKLVLLTNALRSTGQHALASQLDRGRKIKPAPLATAKLTDTRYGSDISKQF</sequence>
<reference evidence="3" key="1">
    <citation type="submission" date="2017-02" db="UniProtKB">
        <authorList>
            <consortium name="WormBaseParasite"/>
        </authorList>
    </citation>
    <scope>IDENTIFICATION</scope>
</reference>
<keyword evidence="2" id="KW-1185">Reference proteome</keyword>
<gene>
    <name evidence="1" type="ORF">TTAC_LOCUS5560</name>
</gene>
<evidence type="ECO:0000313" key="1">
    <source>
        <dbReference type="EMBL" id="VDM27225.1"/>
    </source>
</evidence>
<protein>
    <submittedName>
        <fullName evidence="3">CARD domain-containing protein</fullName>
    </submittedName>
</protein>
<dbReference type="InterPro" id="IPR011029">
    <property type="entry name" value="DEATH-like_dom_sf"/>
</dbReference>
<dbReference type="Proteomes" id="UP000274429">
    <property type="component" value="Unassembled WGS sequence"/>
</dbReference>
<dbReference type="Gene3D" id="1.10.533.10">
    <property type="entry name" value="Death Domain, Fas"/>
    <property type="match status" value="1"/>
</dbReference>
<dbReference type="STRING" id="6205.A0A0R3WXT6"/>
<dbReference type="OrthoDB" id="6274940at2759"/>
<reference evidence="1 2" key="2">
    <citation type="submission" date="2018-11" db="EMBL/GenBank/DDBJ databases">
        <authorList>
            <consortium name="Pathogen Informatics"/>
        </authorList>
    </citation>
    <scope>NUCLEOTIDE SEQUENCE [LARGE SCALE GENOMIC DNA]</scope>
</reference>
<dbReference type="WBParaSite" id="TTAC_0000557601-mRNA-1">
    <property type="protein sequence ID" value="TTAC_0000557601-mRNA-1"/>
    <property type="gene ID" value="TTAC_0000557601"/>
</dbReference>
<accession>A0A0R3WXT6</accession>
<name>A0A0R3WXT6_HYDTA</name>
<proteinExistence type="predicted"/>
<evidence type="ECO:0000313" key="2">
    <source>
        <dbReference type="Proteomes" id="UP000274429"/>
    </source>
</evidence>
<dbReference type="AlphaFoldDB" id="A0A0R3WXT6"/>
<dbReference type="EMBL" id="UYWX01007992">
    <property type="protein sequence ID" value="VDM27225.1"/>
    <property type="molecule type" value="Genomic_DNA"/>
</dbReference>
<evidence type="ECO:0000313" key="3">
    <source>
        <dbReference type="WBParaSite" id="TTAC_0000557601-mRNA-1"/>
    </source>
</evidence>
<organism evidence="3">
    <name type="scientific">Hydatigena taeniaeformis</name>
    <name type="common">Feline tapeworm</name>
    <name type="synonym">Taenia taeniaeformis</name>
    <dbReference type="NCBI Taxonomy" id="6205"/>
    <lineage>
        <taxon>Eukaryota</taxon>
        <taxon>Metazoa</taxon>
        <taxon>Spiralia</taxon>
        <taxon>Lophotrochozoa</taxon>
        <taxon>Platyhelminthes</taxon>
        <taxon>Cestoda</taxon>
        <taxon>Eucestoda</taxon>
        <taxon>Cyclophyllidea</taxon>
        <taxon>Taeniidae</taxon>
        <taxon>Hydatigera</taxon>
    </lineage>
</organism>